<keyword evidence="2" id="KW-1185">Reference proteome</keyword>
<evidence type="ECO:0008006" key="3">
    <source>
        <dbReference type="Google" id="ProtNLM"/>
    </source>
</evidence>
<evidence type="ECO:0000313" key="1">
    <source>
        <dbReference type="EMBL" id="GGS08748.1"/>
    </source>
</evidence>
<dbReference type="RefSeq" id="WP_189074799.1">
    <property type="nucleotide sequence ID" value="NZ_BMQN01000022.1"/>
</dbReference>
<protein>
    <recommendedName>
        <fullName evidence="3">DNA-binding protein</fullName>
    </recommendedName>
</protein>
<dbReference type="EMBL" id="BMQN01000022">
    <property type="protein sequence ID" value="GGS08748.1"/>
    <property type="molecule type" value="Genomic_DNA"/>
</dbReference>
<evidence type="ECO:0000313" key="2">
    <source>
        <dbReference type="Proteomes" id="UP000644548"/>
    </source>
</evidence>
<gene>
    <name evidence="1" type="ORF">GCM10008960_38910</name>
</gene>
<organism evidence="1 2">
    <name type="scientific">Deinococcus sedimenti</name>
    <dbReference type="NCBI Taxonomy" id="1867090"/>
    <lineage>
        <taxon>Bacteria</taxon>
        <taxon>Thermotogati</taxon>
        <taxon>Deinococcota</taxon>
        <taxon>Deinococci</taxon>
        <taxon>Deinococcales</taxon>
        <taxon>Deinococcaceae</taxon>
        <taxon>Deinococcus</taxon>
    </lineage>
</organism>
<dbReference type="Proteomes" id="UP000644548">
    <property type="component" value="Unassembled WGS sequence"/>
</dbReference>
<sequence length="102" mass="11076">MRSCQDFIVRAMLDLTSAAHVPFGAADVYPLLRAWGAPCKELTVRAYVYAARLELSDGTPVRTERVARGRFRLNDPAQARAALLSAAPEWTPLLTSASTAAD</sequence>
<name>A0ABQ2S8Q6_9DEIO</name>
<proteinExistence type="predicted"/>
<accession>A0ABQ2S8Q6</accession>
<reference evidence="2" key="1">
    <citation type="journal article" date="2019" name="Int. J. Syst. Evol. Microbiol.">
        <title>The Global Catalogue of Microorganisms (GCM) 10K type strain sequencing project: providing services to taxonomists for standard genome sequencing and annotation.</title>
        <authorList>
            <consortium name="The Broad Institute Genomics Platform"/>
            <consortium name="The Broad Institute Genome Sequencing Center for Infectious Disease"/>
            <person name="Wu L."/>
            <person name="Ma J."/>
        </authorList>
    </citation>
    <scope>NUCLEOTIDE SEQUENCE [LARGE SCALE GENOMIC DNA]</scope>
    <source>
        <strain evidence="2">JCM 31405</strain>
    </source>
</reference>
<comment type="caution">
    <text evidence="1">The sequence shown here is derived from an EMBL/GenBank/DDBJ whole genome shotgun (WGS) entry which is preliminary data.</text>
</comment>